<evidence type="ECO:0000256" key="2">
    <source>
        <dbReference type="ARBA" id="ARBA00012534"/>
    </source>
</evidence>
<dbReference type="PRINTS" id="PR00996">
    <property type="entry name" value="CHERMTFRASE"/>
</dbReference>
<dbReference type="SUPFAM" id="SSF53335">
    <property type="entry name" value="S-adenosyl-L-methionine-dependent methyltransferases"/>
    <property type="match status" value="1"/>
</dbReference>
<evidence type="ECO:0000256" key="4">
    <source>
        <dbReference type="ARBA" id="ARBA00022679"/>
    </source>
</evidence>
<dbReference type="OrthoDB" id="9816309at2"/>
<name>A0A1T5LCA3_9BACT</name>
<feature type="domain" description="CheR-type methyltransferase" evidence="6">
    <location>
        <begin position="5"/>
        <end position="283"/>
    </location>
</feature>
<dbReference type="STRING" id="688867.SAMN05660236_2847"/>
<dbReference type="Pfam" id="PF03705">
    <property type="entry name" value="CheR_N"/>
    <property type="match status" value="1"/>
</dbReference>
<evidence type="ECO:0000256" key="1">
    <source>
        <dbReference type="ARBA" id="ARBA00001541"/>
    </source>
</evidence>
<keyword evidence="4 7" id="KW-0808">Transferase</keyword>
<keyword evidence="8" id="KW-1185">Reference proteome</keyword>
<dbReference type="PANTHER" id="PTHR24422:SF26">
    <property type="entry name" value="CHEMOTAXIS PROTEIN METHYLTRANSFERASE"/>
    <property type="match status" value="1"/>
</dbReference>
<dbReference type="Gene3D" id="1.10.155.10">
    <property type="entry name" value="Chemotaxis receptor methyltransferase CheR, N-terminal domain"/>
    <property type="match status" value="1"/>
</dbReference>
<keyword evidence="5" id="KW-0949">S-adenosyl-L-methionine</keyword>
<evidence type="ECO:0000313" key="8">
    <source>
        <dbReference type="Proteomes" id="UP000190961"/>
    </source>
</evidence>
<evidence type="ECO:0000313" key="7">
    <source>
        <dbReference type="EMBL" id="SKC73038.1"/>
    </source>
</evidence>
<gene>
    <name evidence="7" type="ORF">SAMN05660236_2847</name>
</gene>
<sequence length="285" mass="32989">METSDPISILRMDDESFERLSQYVTTVYGIKLPPAKRSMLESRLNKKVKSLGLSTYRELLDLVFSKEGKHSELLNVIDLITTNKTDFLREPLHFKFLSDSFLPEYFRTYGSRTLKVWSAACSTGEEPYTIMMVLEEFKKTNPFFNYSVMASDISLRVIQSAHHGIYTLDKISAIPPEWKRDYFLRSKDRSSNLVRIKPALRNKITYQRINLMDQSYNAVSQDIIFCRNVLIYFDKVVQEKVIRKLTASLRPGGILFLGHSESIMNMNVPLKQINPTIYQVPYGIA</sequence>
<dbReference type="Pfam" id="PF01739">
    <property type="entry name" value="CheR"/>
    <property type="match status" value="1"/>
</dbReference>
<organism evidence="7 8">
    <name type="scientific">Ohtaekwangia koreensis</name>
    <dbReference type="NCBI Taxonomy" id="688867"/>
    <lineage>
        <taxon>Bacteria</taxon>
        <taxon>Pseudomonadati</taxon>
        <taxon>Bacteroidota</taxon>
        <taxon>Cytophagia</taxon>
        <taxon>Cytophagales</taxon>
        <taxon>Fulvivirgaceae</taxon>
        <taxon>Ohtaekwangia</taxon>
    </lineage>
</organism>
<dbReference type="PROSITE" id="PS50123">
    <property type="entry name" value="CHER"/>
    <property type="match status" value="1"/>
</dbReference>
<dbReference type="GO" id="GO:0008983">
    <property type="term" value="F:protein-glutamate O-methyltransferase activity"/>
    <property type="evidence" value="ECO:0007669"/>
    <property type="project" value="UniProtKB-EC"/>
</dbReference>
<reference evidence="7 8" key="1">
    <citation type="submission" date="2017-02" db="EMBL/GenBank/DDBJ databases">
        <authorList>
            <person name="Peterson S.W."/>
        </authorList>
    </citation>
    <scope>NUCLEOTIDE SEQUENCE [LARGE SCALE GENOMIC DNA]</scope>
    <source>
        <strain evidence="7 8">DSM 25262</strain>
    </source>
</reference>
<dbReference type="PANTHER" id="PTHR24422">
    <property type="entry name" value="CHEMOTAXIS PROTEIN METHYLTRANSFERASE"/>
    <property type="match status" value="1"/>
</dbReference>
<dbReference type="EMBL" id="FUZU01000002">
    <property type="protein sequence ID" value="SKC73038.1"/>
    <property type="molecule type" value="Genomic_DNA"/>
</dbReference>
<dbReference type="InterPro" id="IPR000780">
    <property type="entry name" value="CheR_MeTrfase"/>
</dbReference>
<dbReference type="InterPro" id="IPR036804">
    <property type="entry name" value="CheR_N_sf"/>
</dbReference>
<dbReference type="InterPro" id="IPR022642">
    <property type="entry name" value="CheR_C"/>
</dbReference>
<dbReference type="Proteomes" id="UP000190961">
    <property type="component" value="Unassembled WGS sequence"/>
</dbReference>
<evidence type="ECO:0000256" key="3">
    <source>
        <dbReference type="ARBA" id="ARBA00022603"/>
    </source>
</evidence>
<dbReference type="PIRSF" id="PIRSF000410">
    <property type="entry name" value="CheR"/>
    <property type="match status" value="1"/>
</dbReference>
<comment type="catalytic activity">
    <reaction evidence="1">
        <text>L-glutamyl-[protein] + S-adenosyl-L-methionine = [protein]-L-glutamate 5-O-methyl ester + S-adenosyl-L-homocysteine</text>
        <dbReference type="Rhea" id="RHEA:24452"/>
        <dbReference type="Rhea" id="RHEA-COMP:10208"/>
        <dbReference type="Rhea" id="RHEA-COMP:10311"/>
        <dbReference type="ChEBI" id="CHEBI:29973"/>
        <dbReference type="ChEBI" id="CHEBI:57856"/>
        <dbReference type="ChEBI" id="CHEBI:59789"/>
        <dbReference type="ChEBI" id="CHEBI:82795"/>
        <dbReference type="EC" id="2.1.1.80"/>
    </reaction>
</comment>
<keyword evidence="3 7" id="KW-0489">Methyltransferase</keyword>
<dbReference type="SUPFAM" id="SSF47757">
    <property type="entry name" value="Chemotaxis receptor methyltransferase CheR, N-terminal domain"/>
    <property type="match status" value="1"/>
</dbReference>
<dbReference type="Gene3D" id="3.40.50.150">
    <property type="entry name" value="Vaccinia Virus protein VP39"/>
    <property type="match status" value="1"/>
</dbReference>
<dbReference type="SMART" id="SM00138">
    <property type="entry name" value="MeTrc"/>
    <property type="match status" value="1"/>
</dbReference>
<dbReference type="InterPro" id="IPR029063">
    <property type="entry name" value="SAM-dependent_MTases_sf"/>
</dbReference>
<dbReference type="RefSeq" id="WP_079687420.1">
    <property type="nucleotide sequence ID" value="NZ_FUZU01000002.1"/>
</dbReference>
<evidence type="ECO:0000256" key="5">
    <source>
        <dbReference type="ARBA" id="ARBA00022691"/>
    </source>
</evidence>
<accession>A0A1T5LCA3</accession>
<dbReference type="InterPro" id="IPR050903">
    <property type="entry name" value="Bact_Chemotaxis_MeTrfase"/>
</dbReference>
<dbReference type="InterPro" id="IPR026024">
    <property type="entry name" value="Chemotaxis_MeTrfase_CheR"/>
</dbReference>
<dbReference type="AlphaFoldDB" id="A0A1T5LCA3"/>
<proteinExistence type="predicted"/>
<evidence type="ECO:0000259" key="6">
    <source>
        <dbReference type="PROSITE" id="PS50123"/>
    </source>
</evidence>
<dbReference type="EC" id="2.1.1.80" evidence="2"/>
<dbReference type="InterPro" id="IPR022641">
    <property type="entry name" value="CheR_N"/>
</dbReference>
<dbReference type="GO" id="GO:0032259">
    <property type="term" value="P:methylation"/>
    <property type="evidence" value="ECO:0007669"/>
    <property type="project" value="UniProtKB-KW"/>
</dbReference>
<protein>
    <recommendedName>
        <fullName evidence="2">protein-glutamate O-methyltransferase</fullName>
        <ecNumber evidence="2">2.1.1.80</ecNumber>
    </recommendedName>
</protein>